<dbReference type="PROSITE" id="PS00463">
    <property type="entry name" value="ZN2_CY6_FUNGAL_1"/>
    <property type="match status" value="1"/>
</dbReference>
<dbReference type="PROSITE" id="PS50048">
    <property type="entry name" value="ZN2_CY6_FUNGAL_2"/>
    <property type="match status" value="1"/>
</dbReference>
<dbReference type="CDD" id="cd12148">
    <property type="entry name" value="fungal_TF_MHR"/>
    <property type="match status" value="1"/>
</dbReference>
<evidence type="ECO:0000256" key="5">
    <source>
        <dbReference type="ARBA" id="ARBA00023125"/>
    </source>
</evidence>
<protein>
    <recommendedName>
        <fullName evidence="9">Zn(2)-C6 fungal-type domain-containing protein</fullName>
    </recommendedName>
</protein>
<dbReference type="GO" id="GO:0003677">
    <property type="term" value="F:DNA binding"/>
    <property type="evidence" value="ECO:0007669"/>
    <property type="project" value="UniProtKB-KW"/>
</dbReference>
<dbReference type="Proteomes" id="UP000242146">
    <property type="component" value="Unassembled WGS sequence"/>
</dbReference>
<feature type="compositionally biased region" description="Polar residues" evidence="8">
    <location>
        <begin position="183"/>
        <end position="200"/>
    </location>
</feature>
<dbReference type="STRING" id="101127.A0A1X2G5Y6"/>
<keyword evidence="11" id="KW-1185">Reference proteome</keyword>
<feature type="region of interest" description="Disordered" evidence="8">
    <location>
        <begin position="667"/>
        <end position="743"/>
    </location>
</feature>
<feature type="compositionally biased region" description="Polar residues" evidence="8">
    <location>
        <begin position="726"/>
        <end position="743"/>
    </location>
</feature>
<dbReference type="InterPro" id="IPR001138">
    <property type="entry name" value="Zn2Cys6_DnaBD"/>
</dbReference>
<organism evidence="10 11">
    <name type="scientific">Hesseltinella vesiculosa</name>
    <dbReference type="NCBI Taxonomy" id="101127"/>
    <lineage>
        <taxon>Eukaryota</taxon>
        <taxon>Fungi</taxon>
        <taxon>Fungi incertae sedis</taxon>
        <taxon>Mucoromycota</taxon>
        <taxon>Mucoromycotina</taxon>
        <taxon>Mucoromycetes</taxon>
        <taxon>Mucorales</taxon>
        <taxon>Cunninghamellaceae</taxon>
        <taxon>Hesseltinella</taxon>
    </lineage>
</organism>
<dbReference type="InterPro" id="IPR051615">
    <property type="entry name" value="Transcr_Regulatory_Elem"/>
</dbReference>
<evidence type="ECO:0000313" key="11">
    <source>
        <dbReference type="Proteomes" id="UP000242146"/>
    </source>
</evidence>
<dbReference type="InterPro" id="IPR007219">
    <property type="entry name" value="XnlR_reg_dom"/>
</dbReference>
<evidence type="ECO:0000256" key="1">
    <source>
        <dbReference type="ARBA" id="ARBA00004123"/>
    </source>
</evidence>
<comment type="subcellular location">
    <subcellularLocation>
        <location evidence="1">Nucleus</location>
    </subcellularLocation>
</comment>
<accession>A0A1X2G5Y6</accession>
<dbReference type="SMART" id="SM00906">
    <property type="entry name" value="Fungal_trans"/>
    <property type="match status" value="1"/>
</dbReference>
<dbReference type="PANTHER" id="PTHR31313:SF81">
    <property type="entry name" value="TY1 ENHANCER ACTIVATOR"/>
    <property type="match status" value="1"/>
</dbReference>
<evidence type="ECO:0000256" key="6">
    <source>
        <dbReference type="ARBA" id="ARBA00023163"/>
    </source>
</evidence>
<feature type="compositionally biased region" description="Low complexity" evidence="8">
    <location>
        <begin position="682"/>
        <end position="697"/>
    </location>
</feature>
<keyword evidence="4" id="KW-0805">Transcription regulation</keyword>
<dbReference type="Pfam" id="PF04082">
    <property type="entry name" value="Fungal_trans"/>
    <property type="match status" value="1"/>
</dbReference>
<dbReference type="CDD" id="cd15486">
    <property type="entry name" value="ZIP_Sip4"/>
    <property type="match status" value="1"/>
</dbReference>
<dbReference type="SUPFAM" id="SSF57701">
    <property type="entry name" value="Zn2/Cys6 DNA-binding domain"/>
    <property type="match status" value="1"/>
</dbReference>
<dbReference type="Gene3D" id="4.10.240.10">
    <property type="entry name" value="Zn(2)-C6 fungal-type DNA-binding domain"/>
    <property type="match status" value="1"/>
</dbReference>
<keyword evidence="5" id="KW-0238">DNA-binding</keyword>
<dbReference type="GO" id="GO:0000981">
    <property type="term" value="F:DNA-binding transcription factor activity, RNA polymerase II-specific"/>
    <property type="evidence" value="ECO:0007669"/>
    <property type="project" value="InterPro"/>
</dbReference>
<dbReference type="GO" id="GO:0008270">
    <property type="term" value="F:zinc ion binding"/>
    <property type="evidence" value="ECO:0007669"/>
    <property type="project" value="InterPro"/>
</dbReference>
<comment type="caution">
    <text evidence="10">The sequence shown here is derived from an EMBL/GenBank/DDBJ whole genome shotgun (WGS) entry which is preliminary data.</text>
</comment>
<evidence type="ECO:0000256" key="2">
    <source>
        <dbReference type="ARBA" id="ARBA00022723"/>
    </source>
</evidence>
<dbReference type="OrthoDB" id="1924787at2759"/>
<dbReference type="CDD" id="cd00067">
    <property type="entry name" value="GAL4"/>
    <property type="match status" value="1"/>
</dbReference>
<dbReference type="Pfam" id="PF00172">
    <property type="entry name" value="Zn_clus"/>
    <property type="match status" value="1"/>
</dbReference>
<keyword evidence="7" id="KW-0539">Nucleus</keyword>
<dbReference type="InterPro" id="IPR036864">
    <property type="entry name" value="Zn2-C6_fun-type_DNA-bd_sf"/>
</dbReference>
<keyword evidence="6" id="KW-0804">Transcription</keyword>
<feature type="compositionally biased region" description="Polar residues" evidence="8">
    <location>
        <begin position="699"/>
        <end position="711"/>
    </location>
</feature>
<evidence type="ECO:0000256" key="7">
    <source>
        <dbReference type="ARBA" id="ARBA00023242"/>
    </source>
</evidence>
<feature type="compositionally biased region" description="Polar residues" evidence="8">
    <location>
        <begin position="125"/>
        <end position="137"/>
    </location>
</feature>
<evidence type="ECO:0000256" key="3">
    <source>
        <dbReference type="ARBA" id="ARBA00022833"/>
    </source>
</evidence>
<feature type="compositionally biased region" description="Low complexity" evidence="8">
    <location>
        <begin position="167"/>
        <end position="176"/>
    </location>
</feature>
<dbReference type="AlphaFoldDB" id="A0A1X2G5Y6"/>
<keyword evidence="2" id="KW-0479">Metal-binding</keyword>
<gene>
    <name evidence="10" type="ORF">DM01DRAFT_1386434</name>
</gene>
<evidence type="ECO:0000256" key="8">
    <source>
        <dbReference type="SAM" id="MobiDB-lite"/>
    </source>
</evidence>
<feature type="region of interest" description="Disordered" evidence="8">
    <location>
        <begin position="104"/>
        <end position="140"/>
    </location>
</feature>
<feature type="region of interest" description="Disordered" evidence="8">
    <location>
        <begin position="162"/>
        <end position="200"/>
    </location>
</feature>
<dbReference type="PANTHER" id="PTHR31313">
    <property type="entry name" value="TY1 ENHANCER ACTIVATOR"/>
    <property type="match status" value="1"/>
</dbReference>
<evidence type="ECO:0000313" key="10">
    <source>
        <dbReference type="EMBL" id="ORX45891.1"/>
    </source>
</evidence>
<feature type="compositionally biased region" description="Pro residues" evidence="8">
    <location>
        <begin position="712"/>
        <end position="723"/>
    </location>
</feature>
<evidence type="ECO:0000256" key="4">
    <source>
        <dbReference type="ARBA" id="ARBA00023015"/>
    </source>
</evidence>
<feature type="domain" description="Zn(2)-C6 fungal-type" evidence="9">
    <location>
        <begin position="42"/>
        <end position="73"/>
    </location>
</feature>
<feature type="region of interest" description="Disordered" evidence="8">
    <location>
        <begin position="831"/>
        <end position="850"/>
    </location>
</feature>
<evidence type="ECO:0000259" key="9">
    <source>
        <dbReference type="PROSITE" id="PS50048"/>
    </source>
</evidence>
<dbReference type="EMBL" id="MCGT01000040">
    <property type="protein sequence ID" value="ORX45891.1"/>
    <property type="molecule type" value="Genomic_DNA"/>
</dbReference>
<proteinExistence type="predicted"/>
<dbReference type="GO" id="GO:0006351">
    <property type="term" value="P:DNA-templated transcription"/>
    <property type="evidence" value="ECO:0007669"/>
    <property type="project" value="InterPro"/>
</dbReference>
<feature type="compositionally biased region" description="Polar residues" evidence="8">
    <location>
        <begin position="23"/>
        <end position="33"/>
    </location>
</feature>
<reference evidence="10 11" key="1">
    <citation type="submission" date="2016-07" db="EMBL/GenBank/DDBJ databases">
        <title>Pervasive Adenine N6-methylation of Active Genes in Fungi.</title>
        <authorList>
            <consortium name="DOE Joint Genome Institute"/>
            <person name="Mondo S.J."/>
            <person name="Dannebaum R.O."/>
            <person name="Kuo R.C."/>
            <person name="Labutti K."/>
            <person name="Haridas S."/>
            <person name="Kuo A."/>
            <person name="Salamov A."/>
            <person name="Ahrendt S.R."/>
            <person name="Lipzen A."/>
            <person name="Sullivan W."/>
            <person name="Andreopoulos W.B."/>
            <person name="Clum A."/>
            <person name="Lindquist E."/>
            <person name="Daum C."/>
            <person name="Ramamoorthy G.K."/>
            <person name="Gryganskyi A."/>
            <person name="Culley D."/>
            <person name="Magnuson J.K."/>
            <person name="James T.Y."/>
            <person name="O'Malley M.A."/>
            <person name="Stajich J.E."/>
            <person name="Spatafora J.W."/>
            <person name="Visel A."/>
            <person name="Grigoriev I.V."/>
        </authorList>
    </citation>
    <scope>NUCLEOTIDE SEQUENCE [LARGE SCALE GENOMIC DNA]</scope>
    <source>
        <strain evidence="10 11">NRRL 3301</strain>
    </source>
</reference>
<dbReference type="SMART" id="SM00066">
    <property type="entry name" value="GAL4"/>
    <property type="match status" value="1"/>
</dbReference>
<keyword evidence="3" id="KW-0862">Zinc</keyword>
<sequence length="850" mass="94544">MNNSNWVPATTDPAADRTFYQPEPSNTQPSATPTKRARISRACDTCRKKKIKCDVDSQHPCSTCKQYDWSCTFNDTAKKRGPPKGYIESLEQRLKRMEELLGRLQPADEHASPTQTPNGRDESPAASSPIDSEQQTTSKDKVVRYLGSSSGMYLVNDILKANHDRSNPNSPTQHPQPSTPPTVNNGTPPIQTTHIPSPSESYTALSFNNSTITLRAMNQYEDDMVLVREETESEAKQHQIHATQYGQLTALVPRTIQEALVKIYFEYPCTTLPVLDHDTFMRSFDSKDPNPISPLLVCAVCSYACYLVPTDHPIFQKSELPRDKVFDIFMARAIQCARSSYLLPQVETVQALVLLCAHPTHAGESYRNWIWSGMAVRMAQDLGLHRTVESCDPKKRDVLETRRLLWFSVYITDRWCCAAMGRPLAIADSDCDVELPNVDMPNEPGKYGMFVNLIKLSGILGEVLRRIYSPKAKSVGYQSALMEQTVLGLDRMLQEWYESVPAEFRITHEQLQSMKGFEYTQIDRFRSGGPLTLCYYAVVILLFRPFLVLEALPSSSFSNLHEMASRRCLEAARRAIDVARHVPIMDITRYGWNFAAYSVFQASLVHIYHCTSSDMAIAQTEKDYTRISMKECIIPMTKDFPSYPPVAQFLMNLLVLMKADPDLIDDVGAMSSANDKMPLPPQQQDQPPQPHQQQHAPSSGKNTLASANTTPPIQPSTRPPVPVMPTASSAQDLASTTNDLPSVSPMSVQQIVSNGNLSLSAPMSTSVPVVAPLSMPPPQPQQQAPWDLLSVALNQGPMPNNASNMVMTPATWQYLFSTAGVPFSTNTNNLSNLNPADEDGSFMDASGPFM</sequence>
<feature type="region of interest" description="Disordered" evidence="8">
    <location>
        <begin position="1"/>
        <end position="38"/>
    </location>
</feature>
<dbReference type="GO" id="GO:0005634">
    <property type="term" value="C:nucleus"/>
    <property type="evidence" value="ECO:0007669"/>
    <property type="project" value="UniProtKB-SubCell"/>
</dbReference>
<name>A0A1X2G5Y6_9FUNG</name>